<dbReference type="OrthoDB" id="3624420at2759"/>
<dbReference type="AlphaFoldDB" id="N1PJF7"/>
<evidence type="ECO:0000313" key="3">
    <source>
        <dbReference type="Proteomes" id="UP000016933"/>
    </source>
</evidence>
<feature type="chain" id="PRO_5004109891" evidence="1">
    <location>
        <begin position="18"/>
        <end position="297"/>
    </location>
</feature>
<reference evidence="2 3" key="2">
    <citation type="journal article" date="2012" name="PLoS Pathog.">
        <title>Diverse lifestyles and strategies of plant pathogenesis encoded in the genomes of eighteen Dothideomycetes fungi.</title>
        <authorList>
            <person name="Ohm R.A."/>
            <person name="Feau N."/>
            <person name="Henrissat B."/>
            <person name="Schoch C.L."/>
            <person name="Horwitz B.A."/>
            <person name="Barry K.W."/>
            <person name="Condon B.J."/>
            <person name="Copeland A.C."/>
            <person name="Dhillon B."/>
            <person name="Glaser F."/>
            <person name="Hesse C.N."/>
            <person name="Kosti I."/>
            <person name="LaButti K."/>
            <person name="Lindquist E.A."/>
            <person name="Lucas S."/>
            <person name="Salamov A.A."/>
            <person name="Bradshaw R.E."/>
            <person name="Ciuffetti L."/>
            <person name="Hamelin R.C."/>
            <person name="Kema G.H.J."/>
            <person name="Lawrence C."/>
            <person name="Scott J.A."/>
            <person name="Spatafora J.W."/>
            <person name="Turgeon B.G."/>
            <person name="de Wit P.J.G.M."/>
            <person name="Zhong S."/>
            <person name="Goodwin S.B."/>
            <person name="Grigoriev I.V."/>
        </authorList>
    </citation>
    <scope>NUCLEOTIDE SEQUENCE [LARGE SCALE GENOMIC DNA]</scope>
    <source>
        <strain evidence="3">NZE10 / CBS 128990</strain>
    </source>
</reference>
<dbReference type="STRING" id="675120.N1PJF7"/>
<evidence type="ECO:0000256" key="1">
    <source>
        <dbReference type="SAM" id="SignalP"/>
    </source>
</evidence>
<keyword evidence="3" id="KW-1185">Reference proteome</keyword>
<name>N1PJF7_DOTSN</name>
<dbReference type="HOGENOM" id="CLU_936976_0_0_1"/>
<proteinExistence type="predicted"/>
<dbReference type="Proteomes" id="UP000016933">
    <property type="component" value="Unassembled WGS sequence"/>
</dbReference>
<accession>N1PJF7</accession>
<reference evidence="3" key="1">
    <citation type="journal article" date="2012" name="PLoS Genet.">
        <title>The genomes of the fungal plant pathogens Cladosporium fulvum and Dothistroma septosporum reveal adaptation to different hosts and lifestyles but also signatures of common ancestry.</title>
        <authorList>
            <person name="de Wit P.J.G.M."/>
            <person name="van der Burgt A."/>
            <person name="Oekmen B."/>
            <person name="Stergiopoulos I."/>
            <person name="Abd-Elsalam K.A."/>
            <person name="Aerts A.L."/>
            <person name="Bahkali A.H."/>
            <person name="Beenen H.G."/>
            <person name="Chettri P."/>
            <person name="Cox M.P."/>
            <person name="Datema E."/>
            <person name="de Vries R.P."/>
            <person name="Dhillon B."/>
            <person name="Ganley A.R."/>
            <person name="Griffiths S.A."/>
            <person name="Guo Y."/>
            <person name="Hamelin R.C."/>
            <person name="Henrissat B."/>
            <person name="Kabir M.S."/>
            <person name="Jashni M.K."/>
            <person name="Kema G."/>
            <person name="Klaubauf S."/>
            <person name="Lapidus A."/>
            <person name="Levasseur A."/>
            <person name="Lindquist E."/>
            <person name="Mehrabi R."/>
            <person name="Ohm R.A."/>
            <person name="Owen T.J."/>
            <person name="Salamov A."/>
            <person name="Schwelm A."/>
            <person name="Schijlen E."/>
            <person name="Sun H."/>
            <person name="van den Burg H.A."/>
            <person name="van Ham R.C.H.J."/>
            <person name="Zhang S."/>
            <person name="Goodwin S.B."/>
            <person name="Grigoriev I.V."/>
            <person name="Collemare J."/>
            <person name="Bradshaw R.E."/>
        </authorList>
    </citation>
    <scope>NUCLEOTIDE SEQUENCE [LARGE SCALE GENOMIC DNA]</scope>
    <source>
        <strain evidence="3">NZE10 / CBS 128990</strain>
    </source>
</reference>
<dbReference type="EMBL" id="KB446541">
    <property type="protein sequence ID" value="EME42547.1"/>
    <property type="molecule type" value="Genomic_DNA"/>
</dbReference>
<protein>
    <submittedName>
        <fullName evidence="2">Uncharacterized protein</fullName>
    </submittedName>
</protein>
<feature type="signal peptide" evidence="1">
    <location>
        <begin position="1"/>
        <end position="17"/>
    </location>
</feature>
<sequence>MQALTFLVAALTALSTALPVDTTVPCTAAYEEYMRNASAGFGWQLAGAAKNTDELDATCNELKNGDNCKWADEGLVVDYIAAPVCNTSTAPNAELALPIIVQYNTKVFATLLLNSFDSSNKTTWNYLCDNLRFKKIDNFLLDSQTLINSTCNAGSSKLNPQPFEALGQPNLTALADYKEAASKLFAWEYASFATSSSQLNTMCAHASAKATKWVHLQLDPACVEQTICSFENPLSAEDVKTKMREWSSKQYVTVLRNVSNAPGYQRWLCNNLEADAMSAAGLDGDYVKGVVCGDVGA</sequence>
<gene>
    <name evidence="2" type="ORF">DOTSEDRAFT_73409</name>
</gene>
<keyword evidence="1" id="KW-0732">Signal</keyword>
<organism evidence="2 3">
    <name type="scientific">Dothistroma septosporum (strain NZE10 / CBS 128990)</name>
    <name type="common">Red band needle blight fungus</name>
    <name type="synonym">Mycosphaerella pini</name>
    <dbReference type="NCBI Taxonomy" id="675120"/>
    <lineage>
        <taxon>Eukaryota</taxon>
        <taxon>Fungi</taxon>
        <taxon>Dikarya</taxon>
        <taxon>Ascomycota</taxon>
        <taxon>Pezizomycotina</taxon>
        <taxon>Dothideomycetes</taxon>
        <taxon>Dothideomycetidae</taxon>
        <taxon>Mycosphaerellales</taxon>
        <taxon>Mycosphaerellaceae</taxon>
        <taxon>Dothistroma</taxon>
    </lineage>
</organism>
<dbReference type="eggNOG" id="ENOG502R91B">
    <property type="taxonomic scope" value="Eukaryota"/>
</dbReference>
<evidence type="ECO:0000313" key="2">
    <source>
        <dbReference type="EMBL" id="EME42547.1"/>
    </source>
</evidence>
<dbReference type="OMA" id="NSTCNAG"/>